<name>A0A2A6E1L1_9BACL</name>
<comment type="catalytic activity">
    <reaction evidence="12">
        <text>D-fructose + ATP = D-fructose 6-phosphate + ADP + H(+)</text>
        <dbReference type="Rhea" id="RHEA:16125"/>
        <dbReference type="ChEBI" id="CHEBI:15378"/>
        <dbReference type="ChEBI" id="CHEBI:30616"/>
        <dbReference type="ChEBI" id="CHEBI:37721"/>
        <dbReference type="ChEBI" id="CHEBI:61527"/>
        <dbReference type="ChEBI" id="CHEBI:456216"/>
        <dbReference type="EC" id="2.7.1.4"/>
    </reaction>
</comment>
<keyword evidence="6 13" id="KW-0418">Kinase</keyword>
<dbReference type="Gene3D" id="3.30.420.40">
    <property type="match status" value="2"/>
</dbReference>
<gene>
    <name evidence="13" type="ORF">BLM47_05660</name>
</gene>
<evidence type="ECO:0000256" key="7">
    <source>
        <dbReference type="ARBA" id="ARBA00022833"/>
    </source>
</evidence>
<sequence>MLLGGIEAGGTKFVCGVGTEDGEIVERVRFPTTTPEETLERVAAFFADKPIEALGVGAFGPVDLRADSPTYGQVTTTPKPHWSGFDLLGGLSRRLRVPVGFDTDVGAAALGEATWGAAQGLRDFVYMTVGTGVGAGVVVEGRLVRGMLHPEVGHMPIRRHPDDRFAGCCPYHGDCLEGMASGPAIGKRWGLPADALADRPEVWELEAYYLAQACVTLIYVLSPQRIVLGGGVMKQKQLFPAVRRLVVETLNGYAAAEMSRGIDAYIVPPALGDNAGLKGALLLARRALDARRR</sequence>
<dbReference type="GO" id="GO:0008865">
    <property type="term" value="F:fructokinase activity"/>
    <property type="evidence" value="ECO:0007669"/>
    <property type="project" value="UniProtKB-EC"/>
</dbReference>
<keyword evidence="9" id="KW-0460">Magnesium</keyword>
<dbReference type="AlphaFoldDB" id="A0A2A6E1L1"/>
<evidence type="ECO:0000256" key="5">
    <source>
        <dbReference type="ARBA" id="ARBA00022741"/>
    </source>
</evidence>
<dbReference type="InterPro" id="IPR043129">
    <property type="entry name" value="ATPase_NBD"/>
</dbReference>
<evidence type="ECO:0000256" key="10">
    <source>
        <dbReference type="ARBA" id="ARBA00023277"/>
    </source>
</evidence>
<dbReference type="CDD" id="cd24067">
    <property type="entry name" value="ASKHA_NBD_ROK_BsFRK-like"/>
    <property type="match status" value="1"/>
</dbReference>
<dbReference type="GO" id="GO:0046872">
    <property type="term" value="F:metal ion binding"/>
    <property type="evidence" value="ECO:0007669"/>
    <property type="project" value="UniProtKB-KW"/>
</dbReference>
<dbReference type="PANTHER" id="PTHR42742">
    <property type="entry name" value="TRANSCRIPTIONAL REPRESSOR MPRA"/>
    <property type="match status" value="1"/>
</dbReference>
<evidence type="ECO:0000256" key="2">
    <source>
        <dbReference type="ARBA" id="ARBA00006479"/>
    </source>
</evidence>
<evidence type="ECO:0000256" key="12">
    <source>
        <dbReference type="ARBA" id="ARBA00048451"/>
    </source>
</evidence>
<comment type="caution">
    <text evidence="13">The sequence shown here is derived from an EMBL/GenBank/DDBJ whole genome shotgun (WGS) entry which is preliminary data.</text>
</comment>
<dbReference type="PANTHER" id="PTHR42742:SF3">
    <property type="entry name" value="FRUCTOKINASE"/>
    <property type="match status" value="1"/>
</dbReference>
<evidence type="ECO:0000256" key="4">
    <source>
        <dbReference type="ARBA" id="ARBA00022723"/>
    </source>
</evidence>
<dbReference type="PROSITE" id="PS01125">
    <property type="entry name" value="ROK"/>
    <property type="match status" value="1"/>
</dbReference>
<evidence type="ECO:0000313" key="13">
    <source>
        <dbReference type="EMBL" id="PDO10696.1"/>
    </source>
</evidence>
<dbReference type="InterPro" id="IPR049874">
    <property type="entry name" value="ROK_cs"/>
</dbReference>
<dbReference type="GO" id="GO:0005524">
    <property type="term" value="F:ATP binding"/>
    <property type="evidence" value="ECO:0007669"/>
    <property type="project" value="UniProtKB-KW"/>
</dbReference>
<dbReference type="FunFam" id="3.30.420.40:FF:000153">
    <property type="entry name" value="Putative fructokinase"/>
    <property type="match status" value="1"/>
</dbReference>
<dbReference type="Proteomes" id="UP000243688">
    <property type="component" value="Unassembled WGS sequence"/>
</dbReference>
<dbReference type="InterPro" id="IPR051804">
    <property type="entry name" value="Carb_Metab_Reg_Kinase/Isom"/>
</dbReference>
<reference evidence="13 14" key="1">
    <citation type="submission" date="2016-12" db="EMBL/GenBank/DDBJ databases">
        <title>Candidatus Reconcilibacillus cellulovorans genome.</title>
        <authorList>
            <person name="Kolinko S."/>
            <person name="Wu Y.-W."/>
            <person name="Tachea F."/>
            <person name="Denzel E."/>
            <person name="Hiras J."/>
            <person name="Baecker N."/>
            <person name="Chan L.J."/>
            <person name="Eichorst S.A."/>
            <person name="Frey D."/>
            <person name="Adams P.D."/>
            <person name="Pray T."/>
            <person name="Tanjore D."/>
            <person name="Petzold C.J."/>
            <person name="Gladden J.M."/>
            <person name="Simmons B.A."/>
            <person name="Singer S.W."/>
        </authorList>
    </citation>
    <scope>NUCLEOTIDE SEQUENCE [LARGE SCALE GENOMIC DNA]</scope>
    <source>
        <strain evidence="13">JTherm</strain>
    </source>
</reference>
<keyword evidence="10" id="KW-0119">Carbohydrate metabolism</keyword>
<proteinExistence type="inferred from homology"/>
<dbReference type="Pfam" id="PF00480">
    <property type="entry name" value="ROK"/>
    <property type="match status" value="1"/>
</dbReference>
<protein>
    <recommendedName>
        <fullName evidence="11">fructokinase</fullName>
        <ecNumber evidence="11">2.7.1.4</ecNumber>
    </recommendedName>
</protein>
<comment type="similarity">
    <text evidence="2">Belongs to the ROK (NagC/XylR) family.</text>
</comment>
<dbReference type="EC" id="2.7.1.4" evidence="11"/>
<evidence type="ECO:0000256" key="11">
    <source>
        <dbReference type="ARBA" id="ARBA00038887"/>
    </source>
</evidence>
<accession>A0A2A6E1L1</accession>
<keyword evidence="4" id="KW-0479">Metal-binding</keyword>
<dbReference type="EMBL" id="MOXJ01000010">
    <property type="protein sequence ID" value="PDO10696.1"/>
    <property type="molecule type" value="Genomic_DNA"/>
</dbReference>
<dbReference type="InterPro" id="IPR000600">
    <property type="entry name" value="ROK"/>
</dbReference>
<evidence type="ECO:0000256" key="6">
    <source>
        <dbReference type="ARBA" id="ARBA00022777"/>
    </source>
</evidence>
<evidence type="ECO:0000256" key="8">
    <source>
        <dbReference type="ARBA" id="ARBA00022840"/>
    </source>
</evidence>
<evidence type="ECO:0000256" key="9">
    <source>
        <dbReference type="ARBA" id="ARBA00022842"/>
    </source>
</evidence>
<dbReference type="SUPFAM" id="SSF53067">
    <property type="entry name" value="Actin-like ATPase domain"/>
    <property type="match status" value="1"/>
</dbReference>
<evidence type="ECO:0000256" key="3">
    <source>
        <dbReference type="ARBA" id="ARBA00022679"/>
    </source>
</evidence>
<organism evidence="13 14">
    <name type="scientific">Candidatus Reconcilbacillus cellulovorans</name>
    <dbReference type="NCBI Taxonomy" id="1906605"/>
    <lineage>
        <taxon>Bacteria</taxon>
        <taxon>Bacillati</taxon>
        <taxon>Bacillota</taxon>
        <taxon>Bacilli</taxon>
        <taxon>Bacillales</taxon>
        <taxon>Paenibacillaceae</taxon>
        <taxon>Candidatus Reconcilbacillus</taxon>
    </lineage>
</organism>
<keyword evidence="3" id="KW-0808">Transferase</keyword>
<evidence type="ECO:0000313" key="14">
    <source>
        <dbReference type="Proteomes" id="UP000243688"/>
    </source>
</evidence>
<comment type="cofactor">
    <cofactor evidence="1">
        <name>Mg(2+)</name>
        <dbReference type="ChEBI" id="CHEBI:18420"/>
    </cofactor>
</comment>
<dbReference type="FunFam" id="3.30.420.40:FF:000136">
    <property type="entry name" value="Putative fructokinase"/>
    <property type="match status" value="1"/>
</dbReference>
<keyword evidence="5" id="KW-0547">Nucleotide-binding</keyword>
<evidence type="ECO:0000256" key="1">
    <source>
        <dbReference type="ARBA" id="ARBA00001946"/>
    </source>
</evidence>
<keyword evidence="8" id="KW-0067">ATP-binding</keyword>
<keyword evidence="7" id="KW-0862">Zinc</keyword>